<dbReference type="InterPro" id="IPR052076">
    <property type="entry name" value="TRP_cation_channel"/>
</dbReference>
<evidence type="ECO:0000256" key="12">
    <source>
        <dbReference type="PROSITE-ProRule" id="PRU00023"/>
    </source>
</evidence>
<proteinExistence type="predicted"/>
<evidence type="ECO:0000256" key="11">
    <source>
        <dbReference type="ARBA" id="ARBA00023303"/>
    </source>
</evidence>
<keyword evidence="11" id="KW-0407">Ion channel</keyword>
<dbReference type="InterPro" id="IPR002110">
    <property type="entry name" value="Ankyrin_rpt"/>
</dbReference>
<keyword evidence="8" id="KW-0406">Ion transport</keyword>
<dbReference type="PROSITE" id="PS50297">
    <property type="entry name" value="ANK_REP_REGION"/>
    <property type="match status" value="3"/>
</dbReference>
<dbReference type="Gene3D" id="1.25.40.20">
    <property type="entry name" value="Ankyrin repeat-containing domain"/>
    <property type="match status" value="1"/>
</dbReference>
<evidence type="ECO:0000256" key="1">
    <source>
        <dbReference type="ARBA" id="ARBA00004141"/>
    </source>
</evidence>
<dbReference type="Pfam" id="PF00520">
    <property type="entry name" value="Ion_trans"/>
    <property type="match status" value="1"/>
</dbReference>
<dbReference type="EMBL" id="JARAKH010000035">
    <property type="protein sequence ID" value="KAK8384230.1"/>
    <property type="molecule type" value="Genomic_DNA"/>
</dbReference>
<comment type="subcellular location">
    <subcellularLocation>
        <location evidence="1">Membrane</location>
        <topology evidence="1">Multi-pass membrane protein</topology>
    </subcellularLocation>
</comment>
<keyword evidence="5" id="KW-0677">Repeat</keyword>
<dbReference type="AlphaFoldDB" id="A0AAW0T9G7"/>
<evidence type="ECO:0000256" key="2">
    <source>
        <dbReference type="ARBA" id="ARBA00022448"/>
    </source>
</evidence>
<feature type="repeat" description="ANK" evidence="12">
    <location>
        <begin position="167"/>
        <end position="199"/>
    </location>
</feature>
<feature type="repeat" description="ANK" evidence="12">
    <location>
        <begin position="131"/>
        <end position="163"/>
    </location>
</feature>
<dbReference type="PROSITE" id="PS50088">
    <property type="entry name" value="ANK_REPEAT"/>
    <property type="match status" value="4"/>
</dbReference>
<keyword evidence="2" id="KW-0813">Transport</keyword>
<keyword evidence="10" id="KW-0325">Glycoprotein</keyword>
<evidence type="ECO:0000256" key="10">
    <source>
        <dbReference type="ARBA" id="ARBA00023180"/>
    </source>
</evidence>
<keyword evidence="7 12" id="KW-0040">ANK repeat</keyword>
<evidence type="ECO:0000256" key="8">
    <source>
        <dbReference type="ARBA" id="ARBA00023065"/>
    </source>
</evidence>
<evidence type="ECO:0000256" key="3">
    <source>
        <dbReference type="ARBA" id="ARBA00022606"/>
    </source>
</evidence>
<evidence type="ECO:0000313" key="15">
    <source>
        <dbReference type="EMBL" id="KAK8384230.1"/>
    </source>
</evidence>
<dbReference type="Pfam" id="PF13857">
    <property type="entry name" value="Ank_5"/>
    <property type="match status" value="1"/>
</dbReference>
<dbReference type="Proteomes" id="UP001487740">
    <property type="component" value="Unassembled WGS sequence"/>
</dbReference>
<dbReference type="GO" id="GO:0034703">
    <property type="term" value="C:cation channel complex"/>
    <property type="evidence" value="ECO:0007669"/>
    <property type="project" value="UniProtKB-ARBA"/>
</dbReference>
<protein>
    <recommendedName>
        <fullName evidence="14">Ion transport domain-containing protein</fullName>
    </recommendedName>
</protein>
<feature type="transmembrane region" description="Helical" evidence="13">
    <location>
        <begin position="545"/>
        <end position="568"/>
    </location>
</feature>
<feature type="repeat" description="ANK" evidence="12">
    <location>
        <begin position="101"/>
        <end position="130"/>
    </location>
</feature>
<keyword evidence="16" id="KW-1185">Reference proteome</keyword>
<evidence type="ECO:0000256" key="9">
    <source>
        <dbReference type="ARBA" id="ARBA00023136"/>
    </source>
</evidence>
<feature type="transmembrane region" description="Helical" evidence="13">
    <location>
        <begin position="318"/>
        <end position="340"/>
    </location>
</feature>
<dbReference type="SUPFAM" id="SSF48403">
    <property type="entry name" value="Ankyrin repeat"/>
    <property type="match status" value="1"/>
</dbReference>
<dbReference type="PANTHER" id="PTHR47143">
    <property type="entry name" value="TRANSIENT RECEPTOR POTENTIAL CATION CHANNEL PROTEIN PAINLESS"/>
    <property type="match status" value="1"/>
</dbReference>
<dbReference type="GO" id="GO:0005216">
    <property type="term" value="F:monoatomic ion channel activity"/>
    <property type="evidence" value="ECO:0007669"/>
    <property type="project" value="InterPro"/>
</dbReference>
<feature type="transmembrane region" description="Helical" evidence="13">
    <location>
        <begin position="477"/>
        <end position="499"/>
    </location>
</feature>
<evidence type="ECO:0000259" key="14">
    <source>
        <dbReference type="Pfam" id="PF00520"/>
    </source>
</evidence>
<feature type="repeat" description="ANK" evidence="12">
    <location>
        <begin position="200"/>
        <end position="232"/>
    </location>
</feature>
<keyword evidence="4 13" id="KW-0812">Transmembrane</keyword>
<keyword evidence="9 13" id="KW-0472">Membrane</keyword>
<name>A0AAW0T9G7_SCYPA</name>
<dbReference type="PANTHER" id="PTHR47143:SF1">
    <property type="entry name" value="ION_TRANS DOMAIN-CONTAINING PROTEIN"/>
    <property type="match status" value="1"/>
</dbReference>
<sequence length="716" mass="80059">MRQAEAGFLHFLGISNHNELFAKVQAPQFSGDRVWQKCEAAGTGCGRSVKRQGQGDKRGSVNEHLDSLFSAIETRSLDQLRECLRQEPQGINGHGGPFYVTPLHFAVEAGWVEGVRELLEQGASVCVRNQYDQTPLHYAATARQQAIVTLLLECHSSAAAVNQQDMRGRSPLHEGAAAACLPVVRQLLDRGAAVATHDKQGESPLHKAAKAGALEVMVALMAAGADLRERDLRGMCALRWLALSTPHGLPRLLDHLLVTSGAGSRHSPVTFDFSALATHSGTQQCQLLSYLIETHNREMLAHPVCHAFLLIKWKRGKLVFLGYLLYFVVYALLTSLFIFMRQLRGRSADHALLPNATHDADAAATSFCLSPRGAQGVQVLLCVMTLLLLVTQLNRLRIQGWACVRAPNFWLQLSSAVCVSSLLASSWRPGVHGAAPWEHHVGTVELLLLQLQFLLILRKYPSHGLYVAMFIRVAEDFLKLFFVYCTLLVSFTATMFLVFNARPQQDPVYSRWPLLFLKSVTMMVGSVDVTGPLAGQLDRLPYTSYLLFFLFILFIPIVLANLLVALAVSDIRELRASAHLTRLASMVEAIGNMEQLCDFPLLRRLAGYCRLDIKSTQVRLWPQHDARRPAVTVETRRRHPHAPRRPRWCAWLLHRLHPSCYRVHVPATLQEDVLARVAAREAVPVDPNKMDVPHDYKLLFEEIVRRLKLLEASHMH</sequence>
<keyword evidence="3" id="KW-0716">Sensory transduction</keyword>
<evidence type="ECO:0000256" key="6">
    <source>
        <dbReference type="ARBA" id="ARBA00022989"/>
    </source>
</evidence>
<evidence type="ECO:0000256" key="5">
    <source>
        <dbReference type="ARBA" id="ARBA00022737"/>
    </source>
</evidence>
<dbReference type="SMART" id="SM00248">
    <property type="entry name" value="ANK"/>
    <property type="match status" value="4"/>
</dbReference>
<dbReference type="InterPro" id="IPR036770">
    <property type="entry name" value="Ankyrin_rpt-contain_sf"/>
</dbReference>
<evidence type="ECO:0000256" key="7">
    <source>
        <dbReference type="ARBA" id="ARBA00023043"/>
    </source>
</evidence>
<accession>A0AAW0T9G7</accession>
<comment type="caution">
    <text evidence="15">The sequence shown here is derived from an EMBL/GenBank/DDBJ whole genome shotgun (WGS) entry which is preliminary data.</text>
</comment>
<evidence type="ECO:0000313" key="16">
    <source>
        <dbReference type="Proteomes" id="UP001487740"/>
    </source>
</evidence>
<gene>
    <name evidence="15" type="ORF">O3P69_009168</name>
</gene>
<dbReference type="InterPro" id="IPR005821">
    <property type="entry name" value="Ion_trans_dom"/>
</dbReference>
<feature type="domain" description="Ion transport" evidence="14">
    <location>
        <begin position="377"/>
        <end position="577"/>
    </location>
</feature>
<dbReference type="Pfam" id="PF12796">
    <property type="entry name" value="Ank_2"/>
    <property type="match status" value="1"/>
</dbReference>
<reference evidence="15 16" key="1">
    <citation type="submission" date="2023-03" db="EMBL/GenBank/DDBJ databases">
        <title>High-quality genome of Scylla paramamosain provides insights in environmental adaptation.</title>
        <authorList>
            <person name="Zhang L."/>
        </authorList>
    </citation>
    <scope>NUCLEOTIDE SEQUENCE [LARGE SCALE GENOMIC DNA]</scope>
    <source>
        <strain evidence="15">LZ_2023a</strain>
        <tissue evidence="15">Muscle</tissue>
    </source>
</reference>
<keyword evidence="6 13" id="KW-1133">Transmembrane helix</keyword>
<organism evidence="15 16">
    <name type="scientific">Scylla paramamosain</name>
    <name type="common">Mud crab</name>
    <dbReference type="NCBI Taxonomy" id="85552"/>
    <lineage>
        <taxon>Eukaryota</taxon>
        <taxon>Metazoa</taxon>
        <taxon>Ecdysozoa</taxon>
        <taxon>Arthropoda</taxon>
        <taxon>Crustacea</taxon>
        <taxon>Multicrustacea</taxon>
        <taxon>Malacostraca</taxon>
        <taxon>Eumalacostraca</taxon>
        <taxon>Eucarida</taxon>
        <taxon>Decapoda</taxon>
        <taxon>Pleocyemata</taxon>
        <taxon>Brachyura</taxon>
        <taxon>Eubrachyura</taxon>
        <taxon>Portunoidea</taxon>
        <taxon>Portunidae</taxon>
        <taxon>Portuninae</taxon>
        <taxon>Scylla</taxon>
    </lineage>
</organism>
<evidence type="ECO:0000256" key="4">
    <source>
        <dbReference type="ARBA" id="ARBA00022692"/>
    </source>
</evidence>
<evidence type="ECO:0000256" key="13">
    <source>
        <dbReference type="SAM" id="Phobius"/>
    </source>
</evidence>